<name>A0A9D4HD57_DREPO</name>
<dbReference type="Proteomes" id="UP000828390">
    <property type="component" value="Unassembled WGS sequence"/>
</dbReference>
<dbReference type="EMBL" id="JAIWYP010000013">
    <property type="protein sequence ID" value="KAH3715412.1"/>
    <property type="molecule type" value="Genomic_DNA"/>
</dbReference>
<keyword evidence="2" id="KW-1185">Reference proteome</keyword>
<accession>A0A9D4HD57</accession>
<evidence type="ECO:0000313" key="1">
    <source>
        <dbReference type="EMBL" id="KAH3715412.1"/>
    </source>
</evidence>
<protein>
    <submittedName>
        <fullName evidence="1">Uncharacterized protein</fullName>
    </submittedName>
</protein>
<comment type="caution">
    <text evidence="1">The sequence shown here is derived from an EMBL/GenBank/DDBJ whole genome shotgun (WGS) entry which is preliminary data.</text>
</comment>
<organism evidence="1 2">
    <name type="scientific">Dreissena polymorpha</name>
    <name type="common">Zebra mussel</name>
    <name type="synonym">Mytilus polymorpha</name>
    <dbReference type="NCBI Taxonomy" id="45954"/>
    <lineage>
        <taxon>Eukaryota</taxon>
        <taxon>Metazoa</taxon>
        <taxon>Spiralia</taxon>
        <taxon>Lophotrochozoa</taxon>
        <taxon>Mollusca</taxon>
        <taxon>Bivalvia</taxon>
        <taxon>Autobranchia</taxon>
        <taxon>Heteroconchia</taxon>
        <taxon>Euheterodonta</taxon>
        <taxon>Imparidentia</taxon>
        <taxon>Neoheterodontei</taxon>
        <taxon>Myida</taxon>
        <taxon>Dreissenoidea</taxon>
        <taxon>Dreissenidae</taxon>
        <taxon>Dreissena</taxon>
    </lineage>
</organism>
<gene>
    <name evidence="1" type="ORF">DPMN_058121</name>
</gene>
<evidence type="ECO:0000313" key="2">
    <source>
        <dbReference type="Proteomes" id="UP000828390"/>
    </source>
</evidence>
<sequence length="71" mass="7911">MKLGTLVGLNETSMSELLPTLPVTSLTFKWTSKWQLMTSVARPYDVLYDGTNVIRRASVSSTNVSCRRSSQ</sequence>
<reference evidence="1" key="2">
    <citation type="submission" date="2020-11" db="EMBL/GenBank/DDBJ databases">
        <authorList>
            <person name="McCartney M.A."/>
            <person name="Auch B."/>
            <person name="Kono T."/>
            <person name="Mallez S."/>
            <person name="Becker A."/>
            <person name="Gohl D.M."/>
            <person name="Silverstein K.A.T."/>
            <person name="Koren S."/>
            <person name="Bechman K.B."/>
            <person name="Herman A."/>
            <person name="Abrahante J.E."/>
            <person name="Garbe J."/>
        </authorList>
    </citation>
    <scope>NUCLEOTIDE SEQUENCE</scope>
    <source>
        <strain evidence="1">Duluth1</strain>
        <tissue evidence="1">Whole animal</tissue>
    </source>
</reference>
<dbReference type="AlphaFoldDB" id="A0A9D4HD57"/>
<reference evidence="1" key="1">
    <citation type="journal article" date="2019" name="bioRxiv">
        <title>The Genome of the Zebra Mussel, Dreissena polymorpha: A Resource for Invasive Species Research.</title>
        <authorList>
            <person name="McCartney M.A."/>
            <person name="Auch B."/>
            <person name="Kono T."/>
            <person name="Mallez S."/>
            <person name="Zhang Y."/>
            <person name="Obille A."/>
            <person name="Becker A."/>
            <person name="Abrahante J.E."/>
            <person name="Garbe J."/>
            <person name="Badalamenti J.P."/>
            <person name="Herman A."/>
            <person name="Mangelson H."/>
            <person name="Liachko I."/>
            <person name="Sullivan S."/>
            <person name="Sone E.D."/>
            <person name="Koren S."/>
            <person name="Silverstein K.A.T."/>
            <person name="Beckman K.B."/>
            <person name="Gohl D.M."/>
        </authorList>
    </citation>
    <scope>NUCLEOTIDE SEQUENCE</scope>
    <source>
        <strain evidence="1">Duluth1</strain>
        <tissue evidence="1">Whole animal</tissue>
    </source>
</reference>
<proteinExistence type="predicted"/>